<feature type="compositionally biased region" description="Basic and acidic residues" evidence="1">
    <location>
        <begin position="687"/>
        <end position="697"/>
    </location>
</feature>
<feature type="compositionally biased region" description="Basic and acidic residues" evidence="1">
    <location>
        <begin position="880"/>
        <end position="890"/>
    </location>
</feature>
<name>A0A4S8LHA3_DENBC</name>
<gene>
    <name evidence="2" type="ORF">K435DRAFT_803727</name>
</gene>
<protein>
    <submittedName>
        <fullName evidence="2">Uncharacterized protein</fullName>
    </submittedName>
</protein>
<organism evidence="2 3">
    <name type="scientific">Dendrothele bispora (strain CBS 962.96)</name>
    <dbReference type="NCBI Taxonomy" id="1314807"/>
    <lineage>
        <taxon>Eukaryota</taxon>
        <taxon>Fungi</taxon>
        <taxon>Dikarya</taxon>
        <taxon>Basidiomycota</taxon>
        <taxon>Agaricomycotina</taxon>
        <taxon>Agaricomycetes</taxon>
        <taxon>Agaricomycetidae</taxon>
        <taxon>Agaricales</taxon>
        <taxon>Agaricales incertae sedis</taxon>
        <taxon>Dendrothele</taxon>
    </lineage>
</organism>
<feature type="compositionally biased region" description="Basic residues" evidence="1">
    <location>
        <begin position="870"/>
        <end position="879"/>
    </location>
</feature>
<keyword evidence="3" id="KW-1185">Reference proteome</keyword>
<feature type="compositionally biased region" description="Polar residues" evidence="1">
    <location>
        <begin position="462"/>
        <end position="472"/>
    </location>
</feature>
<feature type="region of interest" description="Disordered" evidence="1">
    <location>
        <begin position="1280"/>
        <end position="1642"/>
    </location>
</feature>
<feature type="compositionally biased region" description="Polar residues" evidence="1">
    <location>
        <begin position="750"/>
        <end position="759"/>
    </location>
</feature>
<feature type="compositionally biased region" description="Basic and acidic residues" evidence="1">
    <location>
        <begin position="1603"/>
        <end position="1614"/>
    </location>
</feature>
<feature type="region of interest" description="Disordered" evidence="1">
    <location>
        <begin position="340"/>
        <end position="493"/>
    </location>
</feature>
<feature type="compositionally biased region" description="Acidic residues" evidence="1">
    <location>
        <begin position="891"/>
        <end position="908"/>
    </location>
</feature>
<dbReference type="EMBL" id="ML179420">
    <property type="protein sequence ID" value="THU88153.1"/>
    <property type="molecule type" value="Genomic_DNA"/>
</dbReference>
<feature type="compositionally biased region" description="Polar residues" evidence="1">
    <location>
        <begin position="247"/>
        <end position="260"/>
    </location>
</feature>
<feature type="compositionally biased region" description="Acidic residues" evidence="1">
    <location>
        <begin position="698"/>
        <end position="712"/>
    </location>
</feature>
<feature type="region of interest" description="Disordered" evidence="1">
    <location>
        <begin position="624"/>
        <end position="923"/>
    </location>
</feature>
<accession>A0A4S8LHA3</accession>
<feature type="compositionally biased region" description="Polar residues" evidence="1">
    <location>
        <begin position="1556"/>
        <end position="1568"/>
    </location>
</feature>
<feature type="compositionally biased region" description="Low complexity" evidence="1">
    <location>
        <begin position="821"/>
        <end position="833"/>
    </location>
</feature>
<feature type="compositionally biased region" description="Polar residues" evidence="1">
    <location>
        <begin position="1578"/>
        <end position="1588"/>
    </location>
</feature>
<reference evidence="2 3" key="1">
    <citation type="journal article" date="2019" name="Nat. Ecol. Evol.">
        <title>Megaphylogeny resolves global patterns of mushroom evolution.</title>
        <authorList>
            <person name="Varga T."/>
            <person name="Krizsan K."/>
            <person name="Foldi C."/>
            <person name="Dima B."/>
            <person name="Sanchez-Garcia M."/>
            <person name="Sanchez-Ramirez S."/>
            <person name="Szollosi G.J."/>
            <person name="Szarkandi J.G."/>
            <person name="Papp V."/>
            <person name="Albert L."/>
            <person name="Andreopoulos W."/>
            <person name="Angelini C."/>
            <person name="Antonin V."/>
            <person name="Barry K.W."/>
            <person name="Bougher N.L."/>
            <person name="Buchanan P."/>
            <person name="Buyck B."/>
            <person name="Bense V."/>
            <person name="Catcheside P."/>
            <person name="Chovatia M."/>
            <person name="Cooper J."/>
            <person name="Damon W."/>
            <person name="Desjardin D."/>
            <person name="Finy P."/>
            <person name="Geml J."/>
            <person name="Haridas S."/>
            <person name="Hughes K."/>
            <person name="Justo A."/>
            <person name="Karasinski D."/>
            <person name="Kautmanova I."/>
            <person name="Kiss B."/>
            <person name="Kocsube S."/>
            <person name="Kotiranta H."/>
            <person name="LaButti K.M."/>
            <person name="Lechner B.E."/>
            <person name="Liimatainen K."/>
            <person name="Lipzen A."/>
            <person name="Lukacs Z."/>
            <person name="Mihaltcheva S."/>
            <person name="Morgado L.N."/>
            <person name="Niskanen T."/>
            <person name="Noordeloos M.E."/>
            <person name="Ohm R.A."/>
            <person name="Ortiz-Santana B."/>
            <person name="Ovrebo C."/>
            <person name="Racz N."/>
            <person name="Riley R."/>
            <person name="Savchenko A."/>
            <person name="Shiryaev A."/>
            <person name="Soop K."/>
            <person name="Spirin V."/>
            <person name="Szebenyi C."/>
            <person name="Tomsovsky M."/>
            <person name="Tulloss R.E."/>
            <person name="Uehling J."/>
            <person name="Grigoriev I.V."/>
            <person name="Vagvolgyi C."/>
            <person name="Papp T."/>
            <person name="Martin F.M."/>
            <person name="Miettinen O."/>
            <person name="Hibbett D.S."/>
            <person name="Nagy L.G."/>
        </authorList>
    </citation>
    <scope>NUCLEOTIDE SEQUENCE [LARGE SCALE GENOMIC DNA]</scope>
    <source>
        <strain evidence="2 3">CBS 962.96</strain>
    </source>
</reference>
<dbReference type="Proteomes" id="UP000297245">
    <property type="component" value="Unassembled WGS sequence"/>
</dbReference>
<sequence>MSVTVVTSLPFAMVLDAPHVDFLLTLSRYLPPPRHGSQCTSRCAVWSVRVVKDFLLTLSRYLPPPRHGSQCISRCAVSSERILKDFLLTLSLSPIHLHPAPAPDRVWLFVVFLDWLFQICELRLRARTCFGIIQGPRWDNEQKRTKEAICLYSFLSLSSTLLCLILPVPPNHAIRAAELLPPVDLSSWIALSYLAQEPAHVVDSLQEQTGTKVDIQVPDNQDNLREPVSHSEFLDGQERTPQIELGSVSSIQPTSSNLNEPINRDDPRETVSPSESINGTEQVDNNNSPSESIKGKDQVVADEAGGSALAPRSTVSAPDAAVNQEKHSDLALLAISNGQEQASEIEGGGSALPSHPAVPDHEALVNTDDPSEPVNADSPNSGAVTLPPVQSDPPLPALQEDIPTIQPEINFVSSSAVPHDSLREGPELVDADSSNSGAVSLHPPVQSDPTLLGFHEDVPTIQPESNLGSLSTVPHDGLPAGPELVDAEAPSSEAVSLPPLVQSDPALLGFHEDVPTIGSESNLTSSSTIPHDSLLVGPELVDAEIPNSEAVSLPPPVQSDPPLLGLHEDVATIQPEFNFASSSTVAQDSLRVGPPQLSLPLVHKMPTSSIPRLDLAAILKTLQRSKTKQGIASDQTQNSQNDHPSTPPADLPLMGDEEWREASPARPISHQDLSLSQKLGSEEEEDDARHEGEQPEEKELEEMVEEEIEEGERDGGIMSIFSTRRRPPSTPPEDEEQQRLHSPPPLQPFHSATNLQDGGSDTEEAPLPRPSRVRSGKSVRFAESGTEDIHDSNADDDWAEDVRRPSQVYSEFKKQGTQRLPSSSTTSTGPSGSKGKGKAVDKDEPTQKPPKAKGKIQENGKGKGKEKEKPKRRVERKGKGKSDEDGKNAGEVDDDDDDDDINDPDDPAYEPNAEKYSKKPGPIPNECLSSLNKLAFDFSTEVYKLARQYGKSPDEMYEAAGLSKFKTRRSESTWNCFQVYMCVAKGWKRSPNETQAQFTGRLVKAYETKLKSKLGDNWTRVDLRREAMYKYIQWRLNKAVKEVQKLGRALYEADDLVLIAEVHDMNNTSRSKFTGYGPEYELMMKTEQKALSKHLKYHTAQLIVARSNLDEGDDEGEDPDITQIKTLYESNPNDLDTLRKVAGFCFDFDIKLATDGQLSKMYWTNFGEVAYENHLQMVSWPRDLPAIGPKSQRLVHASKGIPNRELRNMIPSRVAYYRALGKKKENRSEEEELLVRHGFVGPQVVSWDPKDFDDLSGVGLIVDEEEDIVLSVGDVLEKRVGGDNSDAESEGHAVSGPAPSHSKASGSSLSRAPKTPSSSRVNNDETESEGHVVSGPAPSRSKASGSSLSRAPKTSNSSRVHKDETGSEVGSSKVASWNDGDDNADDEIPKPPPKRLGSSKVTSWNDGDESTDEEIPKPPPKRLGGSKVASWNDGDDSTDNEIPKPPPKRLGGSKVASWNDGDDSTDDELPKPPPKRQRKGPSAREVGRIEGASWDDSDDEDMRKSPPATRSRGHRQEDDGDVDSPNPIHSQRSLHSRDQRDAPTPTTRPPLPATDSTNQDFTRASTVLVNFISKHGSQRPQASSTSQSVRDRNVGSVTRPKRRIEEADAEESRPNKKKKVPVPLSQRPQPVPSSSPAKSHSRIQKKIIRRNFVTGVVKKLVKEVREMGIAPEFLVWEMLICAEFLGHGQMVWNSGLTITELLVTGIPRLTTGDFKSHQDFLV</sequence>
<feature type="compositionally biased region" description="Polar residues" evidence="1">
    <location>
        <begin position="1302"/>
        <end position="1321"/>
    </location>
</feature>
<feature type="compositionally biased region" description="Low complexity" evidence="1">
    <location>
        <begin position="1621"/>
        <end position="1636"/>
    </location>
</feature>
<feature type="region of interest" description="Disordered" evidence="1">
    <location>
        <begin position="246"/>
        <end position="298"/>
    </location>
</feature>
<feature type="compositionally biased region" description="Polar residues" evidence="1">
    <location>
        <begin position="624"/>
        <end position="644"/>
    </location>
</feature>
<feature type="compositionally biased region" description="Basic and acidic residues" evidence="1">
    <location>
        <begin position="855"/>
        <end position="869"/>
    </location>
</feature>
<evidence type="ECO:0000256" key="1">
    <source>
        <dbReference type="SAM" id="MobiDB-lite"/>
    </source>
</evidence>
<proteinExistence type="predicted"/>
<evidence type="ECO:0000313" key="3">
    <source>
        <dbReference type="Proteomes" id="UP000297245"/>
    </source>
</evidence>
<feature type="compositionally biased region" description="Polar residues" evidence="1">
    <location>
        <begin position="271"/>
        <end position="291"/>
    </location>
</feature>
<feature type="compositionally biased region" description="Low complexity" evidence="1">
    <location>
        <begin position="1334"/>
        <end position="1352"/>
    </location>
</feature>
<evidence type="ECO:0000313" key="2">
    <source>
        <dbReference type="EMBL" id="THU88153.1"/>
    </source>
</evidence>